<evidence type="ECO:0000259" key="2">
    <source>
        <dbReference type="PROSITE" id="PS50106"/>
    </source>
</evidence>
<keyword evidence="1" id="KW-1133">Transmembrane helix</keyword>
<dbReference type="SMART" id="SM00228">
    <property type="entry name" value="PDZ"/>
    <property type="match status" value="1"/>
</dbReference>
<dbReference type="InterPro" id="IPR001478">
    <property type="entry name" value="PDZ"/>
</dbReference>
<evidence type="ECO:0000313" key="3">
    <source>
        <dbReference type="EMBL" id="MDG5754627.1"/>
    </source>
</evidence>
<feature type="domain" description="PDZ" evidence="2">
    <location>
        <begin position="256"/>
        <end position="327"/>
    </location>
</feature>
<protein>
    <submittedName>
        <fullName evidence="3">PDZ domain-containing protein</fullName>
    </submittedName>
</protein>
<keyword evidence="4" id="KW-1185">Reference proteome</keyword>
<keyword evidence="1" id="KW-0472">Membrane</keyword>
<feature type="transmembrane region" description="Helical" evidence="1">
    <location>
        <begin position="15"/>
        <end position="35"/>
    </location>
</feature>
<organism evidence="3 4">
    <name type="scientific">Ectobacillus antri</name>
    <dbReference type="NCBI Taxonomy" id="2486280"/>
    <lineage>
        <taxon>Bacteria</taxon>
        <taxon>Bacillati</taxon>
        <taxon>Bacillota</taxon>
        <taxon>Bacilli</taxon>
        <taxon>Bacillales</taxon>
        <taxon>Bacillaceae</taxon>
        <taxon>Ectobacillus</taxon>
    </lineage>
</organism>
<dbReference type="Pfam" id="PF17820">
    <property type="entry name" value="PDZ_6"/>
    <property type="match status" value="1"/>
</dbReference>
<dbReference type="InterPro" id="IPR041489">
    <property type="entry name" value="PDZ_6"/>
</dbReference>
<dbReference type="SUPFAM" id="SSF50156">
    <property type="entry name" value="PDZ domain-like"/>
    <property type="match status" value="1"/>
</dbReference>
<accession>A0ABT6H6P9</accession>
<dbReference type="PROSITE" id="PS50106">
    <property type="entry name" value="PDZ"/>
    <property type="match status" value="1"/>
</dbReference>
<proteinExistence type="predicted"/>
<dbReference type="InterPro" id="IPR036034">
    <property type="entry name" value="PDZ_sf"/>
</dbReference>
<dbReference type="RefSeq" id="WP_278018208.1">
    <property type="nucleotide sequence ID" value="NZ_JARRRY010000006.1"/>
</dbReference>
<dbReference type="Proteomes" id="UP001218246">
    <property type="component" value="Unassembled WGS sequence"/>
</dbReference>
<name>A0ABT6H6P9_9BACI</name>
<feature type="transmembrane region" description="Helical" evidence="1">
    <location>
        <begin position="126"/>
        <end position="147"/>
    </location>
</feature>
<gene>
    <name evidence="3" type="ORF">P6P90_11680</name>
</gene>
<feature type="transmembrane region" description="Helical" evidence="1">
    <location>
        <begin position="85"/>
        <end position="114"/>
    </location>
</feature>
<comment type="caution">
    <text evidence="3">The sequence shown here is derived from an EMBL/GenBank/DDBJ whole genome shotgun (WGS) entry which is preliminary data.</text>
</comment>
<sequence>MEWLLEIGYAMGRFFLQPALYIFILINIFIGVLRVKKERREFSFKVHDIWYELRMSAFAGVGIGLLLSIATVGIGVVVSQDSLQVIAVLSAIGALLLPFGLLSAAYSIGVAIIVTGFSLYSNSDETSLAALAFLMSLLLFAEGHLIAKRAAYETTPRLQKGKRGLLVGSHESKRIWLVPLLVLVPSEGIGKLFSWWPVFTIGAETYSLFVIPFLLGFARRVIGSLPNIAITYTGHRVMGLSILVFVLALTSIWMPGIAIAAAGIAMLGRLMIAMQDRMHDQQQTPYFSVQKTGVMILDILPGSAAEELGLRPGEVITKVNGNYIEDVADFHRALRQKGAFCKLEVLDVQGEIRFAQRALYADDGDLGILFVRGDNREQAV</sequence>
<keyword evidence="1" id="KW-0812">Transmembrane</keyword>
<reference evidence="3 4" key="1">
    <citation type="submission" date="2023-04" db="EMBL/GenBank/DDBJ databases">
        <title>Ectobacillus antri isolated from activated sludge.</title>
        <authorList>
            <person name="Yan P."/>
            <person name="Liu X."/>
        </authorList>
    </citation>
    <scope>NUCLEOTIDE SEQUENCE [LARGE SCALE GENOMIC DNA]</scope>
    <source>
        <strain evidence="3 4">C18H</strain>
    </source>
</reference>
<dbReference type="EMBL" id="JARULN010000010">
    <property type="protein sequence ID" value="MDG5754627.1"/>
    <property type="molecule type" value="Genomic_DNA"/>
</dbReference>
<feature type="transmembrane region" description="Helical" evidence="1">
    <location>
        <begin position="56"/>
        <end position="79"/>
    </location>
</feature>
<evidence type="ECO:0000256" key="1">
    <source>
        <dbReference type="SAM" id="Phobius"/>
    </source>
</evidence>
<evidence type="ECO:0000313" key="4">
    <source>
        <dbReference type="Proteomes" id="UP001218246"/>
    </source>
</evidence>
<feature type="transmembrane region" description="Helical" evidence="1">
    <location>
        <begin position="205"/>
        <end position="222"/>
    </location>
</feature>
<feature type="transmembrane region" description="Helical" evidence="1">
    <location>
        <begin position="242"/>
        <end position="268"/>
    </location>
</feature>
<dbReference type="Gene3D" id="2.30.42.10">
    <property type="match status" value="1"/>
</dbReference>